<gene>
    <name evidence="2" type="ORF">METZ01_LOCUS106392</name>
</gene>
<dbReference type="InterPro" id="IPR036291">
    <property type="entry name" value="NAD(P)-bd_dom_sf"/>
</dbReference>
<protein>
    <recommendedName>
        <fullName evidence="1">RmlD-like substrate binding domain-containing protein</fullName>
    </recommendedName>
</protein>
<dbReference type="InterPro" id="IPR005913">
    <property type="entry name" value="dTDP_dehydrorham_reduct"/>
</dbReference>
<accession>A0A381WMY1</accession>
<dbReference type="Pfam" id="PF04321">
    <property type="entry name" value="RmlD_sub_bind"/>
    <property type="match status" value="1"/>
</dbReference>
<reference evidence="2" key="1">
    <citation type="submission" date="2018-05" db="EMBL/GenBank/DDBJ databases">
        <authorList>
            <person name="Lanie J.A."/>
            <person name="Ng W.-L."/>
            <person name="Kazmierczak K.M."/>
            <person name="Andrzejewski T.M."/>
            <person name="Davidsen T.M."/>
            <person name="Wayne K.J."/>
            <person name="Tettelin H."/>
            <person name="Glass J.I."/>
            <person name="Rusch D."/>
            <person name="Podicherti R."/>
            <person name="Tsui H.-C.T."/>
            <person name="Winkler M.E."/>
        </authorList>
    </citation>
    <scope>NUCLEOTIDE SEQUENCE</scope>
</reference>
<organism evidence="2">
    <name type="scientific">marine metagenome</name>
    <dbReference type="NCBI Taxonomy" id="408172"/>
    <lineage>
        <taxon>unclassified sequences</taxon>
        <taxon>metagenomes</taxon>
        <taxon>ecological metagenomes</taxon>
    </lineage>
</organism>
<dbReference type="PANTHER" id="PTHR10491:SF4">
    <property type="entry name" value="METHIONINE ADENOSYLTRANSFERASE 2 SUBUNIT BETA"/>
    <property type="match status" value="1"/>
</dbReference>
<feature type="domain" description="RmlD-like substrate binding" evidence="1">
    <location>
        <begin position="31"/>
        <end position="174"/>
    </location>
</feature>
<evidence type="ECO:0000313" key="2">
    <source>
        <dbReference type="EMBL" id="SVA53538.1"/>
    </source>
</evidence>
<sequence length="263" mass="29732">MLHLLLESSNIIDHKKSNKPKFIKVDYYMNKILLTGGSGLLGKEILKINPEILVPNHEEFDITNYKQMLDYINSSPPEIIIHAGAFTSPPLIDQDPMKAINVNIIGTSNIVLICSTFNIKLIYISTDYVFKGNKGNYRENDELLPQNHYAWSKLGGECAVRIYSNSLIIRTSFCESIFPYDKAFVDQYTSRDSVDVIAPIIFKLSNMKDIKGIIHVGTKKKSVKELAIKLGKKNVGDLYRKDVSFHAPKDTSLNIEKLKSMTT</sequence>
<dbReference type="AlphaFoldDB" id="A0A381WMY1"/>
<proteinExistence type="predicted"/>
<dbReference type="InterPro" id="IPR029903">
    <property type="entry name" value="RmlD-like-bd"/>
</dbReference>
<name>A0A381WMY1_9ZZZZ</name>
<dbReference type="Gene3D" id="3.40.50.720">
    <property type="entry name" value="NAD(P)-binding Rossmann-like Domain"/>
    <property type="match status" value="1"/>
</dbReference>
<dbReference type="SUPFAM" id="SSF51735">
    <property type="entry name" value="NAD(P)-binding Rossmann-fold domains"/>
    <property type="match status" value="1"/>
</dbReference>
<dbReference type="PANTHER" id="PTHR10491">
    <property type="entry name" value="DTDP-4-DEHYDRORHAMNOSE REDUCTASE"/>
    <property type="match status" value="1"/>
</dbReference>
<dbReference type="EMBL" id="UINC01012236">
    <property type="protein sequence ID" value="SVA53538.1"/>
    <property type="molecule type" value="Genomic_DNA"/>
</dbReference>
<evidence type="ECO:0000259" key="1">
    <source>
        <dbReference type="Pfam" id="PF04321"/>
    </source>
</evidence>